<evidence type="ECO:0000256" key="9">
    <source>
        <dbReference type="ARBA" id="ARBA00023136"/>
    </source>
</evidence>
<evidence type="ECO:0000256" key="4">
    <source>
        <dbReference type="ARBA" id="ARBA00022475"/>
    </source>
</evidence>
<comment type="similarity">
    <text evidence="2">Belongs to the ABC transporter superfamily.</text>
</comment>
<dbReference type="InterPro" id="IPR003593">
    <property type="entry name" value="AAA+_ATPase"/>
</dbReference>
<organism evidence="11 12">
    <name type="scientific">Parapusillimonas granuli</name>
    <dbReference type="NCBI Taxonomy" id="380911"/>
    <lineage>
        <taxon>Bacteria</taxon>
        <taxon>Pseudomonadati</taxon>
        <taxon>Pseudomonadota</taxon>
        <taxon>Betaproteobacteria</taxon>
        <taxon>Burkholderiales</taxon>
        <taxon>Alcaligenaceae</taxon>
        <taxon>Parapusillimonas</taxon>
    </lineage>
</organism>
<evidence type="ECO:0000256" key="5">
    <source>
        <dbReference type="ARBA" id="ARBA00022519"/>
    </source>
</evidence>
<feature type="domain" description="ABC transporter" evidence="10">
    <location>
        <begin position="8"/>
        <end position="256"/>
    </location>
</feature>
<dbReference type="PANTHER" id="PTHR43297">
    <property type="entry name" value="OLIGOPEPTIDE TRANSPORT ATP-BINDING PROTEIN APPD"/>
    <property type="match status" value="1"/>
</dbReference>
<evidence type="ECO:0000313" key="11">
    <source>
        <dbReference type="EMBL" id="NYT49070.1"/>
    </source>
</evidence>
<keyword evidence="8" id="KW-1278">Translocase</keyword>
<dbReference type="InterPro" id="IPR013563">
    <property type="entry name" value="Oligopep_ABC_C"/>
</dbReference>
<evidence type="ECO:0000256" key="1">
    <source>
        <dbReference type="ARBA" id="ARBA00004417"/>
    </source>
</evidence>
<comment type="caution">
    <text evidence="11">The sequence shown here is derived from an EMBL/GenBank/DDBJ whole genome shotgun (WGS) entry which is preliminary data.</text>
</comment>
<keyword evidence="4" id="KW-1003">Cell membrane</keyword>
<dbReference type="SUPFAM" id="SSF52540">
    <property type="entry name" value="P-loop containing nucleoside triphosphate hydrolases"/>
    <property type="match status" value="2"/>
</dbReference>
<keyword evidence="5" id="KW-0997">Cell inner membrane</keyword>
<name>A0A853G245_9BURK</name>
<dbReference type="Gene3D" id="3.40.50.300">
    <property type="entry name" value="P-loop containing nucleotide triphosphate hydrolases"/>
    <property type="match status" value="2"/>
</dbReference>
<gene>
    <name evidence="11" type="ORF">H0A72_07065</name>
</gene>
<reference evidence="11 12" key="1">
    <citation type="submission" date="2020-07" db="EMBL/GenBank/DDBJ databases">
        <title>Taxonomic revisions and descriptions of new bacterial species based on genomic comparisons in the high-G+C-content subgroup of the family Alcaligenaceae.</title>
        <authorList>
            <person name="Szabo A."/>
            <person name="Felfoldi T."/>
        </authorList>
    </citation>
    <scope>NUCLEOTIDE SEQUENCE [LARGE SCALE GENOMIC DNA]</scope>
    <source>
        <strain evidence="11 12">LMG 24012</strain>
    </source>
</reference>
<accession>A0A853G245</accession>
<dbReference type="RefSeq" id="WP_180154359.1">
    <property type="nucleotide sequence ID" value="NZ_JACCEM010000003.1"/>
</dbReference>
<evidence type="ECO:0000256" key="8">
    <source>
        <dbReference type="ARBA" id="ARBA00022967"/>
    </source>
</evidence>
<sequence length="538" mass="58496">MSAHETLLQVRGLSLRAQAGGQPIVKDAGFDVAPGEFLAIVGESGSGKTMVARAIMGLTPPGVEIAGGQILFDGQDLTQCKPRQLQALRGAQLGMVFQEPMVSLNPAHRIGAQMAEGLKLHTRLTGTEIREKCIAMLRRVRIENPERCLDAYPHEFSGGMRQRIMLASVMLLQPRLLIADEPTTALDMLAQREVLDLMVELAAQARTAVILITHNLGLVSRYAQRVMVMCRGDVVETGGVRQVLRAPAHEYTRSLLAALPRPGQARPPRAGGEAVIRVQDLQVVYPGSRKGLFGRHAAHHVLKRVSLDIHAGETVAVVGGSGSGKTTLGRAILNVVPIAGGRVLYRGVDVGGARGPDRRRFRLGCQLVFQDPYSSLDPRMRVHAIVAEPLRLVPGLDAREKKRRTDETLDEVGLLHLAERWPHELSGGQRQRVAIARALVRRPEFVVADEPVSALDMTIQAQVLALFRDLQAHHGFACLFISHDLLAVEQIAERVVVMEKGSIVEQGATRDVLGAPRHPYTKALLEAAPLVDLGRQAA</sequence>
<evidence type="ECO:0000256" key="3">
    <source>
        <dbReference type="ARBA" id="ARBA00022448"/>
    </source>
</evidence>
<evidence type="ECO:0000256" key="2">
    <source>
        <dbReference type="ARBA" id="ARBA00005417"/>
    </source>
</evidence>
<dbReference type="GO" id="GO:0005886">
    <property type="term" value="C:plasma membrane"/>
    <property type="evidence" value="ECO:0007669"/>
    <property type="project" value="UniProtKB-SubCell"/>
</dbReference>
<dbReference type="InterPro" id="IPR027417">
    <property type="entry name" value="P-loop_NTPase"/>
</dbReference>
<evidence type="ECO:0000256" key="7">
    <source>
        <dbReference type="ARBA" id="ARBA00022840"/>
    </source>
</evidence>
<dbReference type="NCBIfam" id="NF007739">
    <property type="entry name" value="PRK10419.1"/>
    <property type="match status" value="2"/>
</dbReference>
<dbReference type="InterPro" id="IPR050388">
    <property type="entry name" value="ABC_Ni/Peptide_Import"/>
</dbReference>
<evidence type="ECO:0000256" key="6">
    <source>
        <dbReference type="ARBA" id="ARBA00022741"/>
    </source>
</evidence>
<dbReference type="Proteomes" id="UP000559809">
    <property type="component" value="Unassembled WGS sequence"/>
</dbReference>
<dbReference type="InterPro" id="IPR003439">
    <property type="entry name" value="ABC_transporter-like_ATP-bd"/>
</dbReference>
<protein>
    <submittedName>
        <fullName evidence="11">ABC transporter ATP-binding protein</fullName>
    </submittedName>
</protein>
<dbReference type="CDD" id="cd03257">
    <property type="entry name" value="ABC_NikE_OppD_transporters"/>
    <property type="match status" value="2"/>
</dbReference>
<dbReference type="Pfam" id="PF08352">
    <property type="entry name" value="oligo_HPY"/>
    <property type="match status" value="2"/>
</dbReference>
<dbReference type="AlphaFoldDB" id="A0A853G245"/>
<dbReference type="GO" id="GO:0005524">
    <property type="term" value="F:ATP binding"/>
    <property type="evidence" value="ECO:0007669"/>
    <property type="project" value="UniProtKB-KW"/>
</dbReference>
<keyword evidence="6" id="KW-0547">Nucleotide-binding</keyword>
<feature type="domain" description="ABC transporter" evidence="10">
    <location>
        <begin position="276"/>
        <end position="525"/>
    </location>
</feature>
<dbReference type="NCBIfam" id="NF008453">
    <property type="entry name" value="PRK11308.1"/>
    <property type="match status" value="2"/>
</dbReference>
<dbReference type="PROSITE" id="PS00211">
    <property type="entry name" value="ABC_TRANSPORTER_1"/>
    <property type="match status" value="2"/>
</dbReference>
<comment type="subcellular location">
    <subcellularLocation>
        <location evidence="1">Cell inner membrane</location>
        <topology evidence="1">Peripheral membrane protein</topology>
    </subcellularLocation>
</comment>
<dbReference type="SMART" id="SM00382">
    <property type="entry name" value="AAA"/>
    <property type="match status" value="2"/>
</dbReference>
<keyword evidence="9" id="KW-0472">Membrane</keyword>
<proteinExistence type="inferred from homology"/>
<dbReference type="Pfam" id="PF00005">
    <property type="entry name" value="ABC_tran"/>
    <property type="match status" value="2"/>
</dbReference>
<keyword evidence="12" id="KW-1185">Reference proteome</keyword>
<dbReference type="InterPro" id="IPR017871">
    <property type="entry name" value="ABC_transporter-like_CS"/>
</dbReference>
<dbReference type="GO" id="GO:0015833">
    <property type="term" value="P:peptide transport"/>
    <property type="evidence" value="ECO:0007669"/>
    <property type="project" value="InterPro"/>
</dbReference>
<dbReference type="PROSITE" id="PS50893">
    <property type="entry name" value="ABC_TRANSPORTER_2"/>
    <property type="match status" value="2"/>
</dbReference>
<keyword evidence="3" id="KW-0813">Transport</keyword>
<dbReference type="EMBL" id="JACCEM010000003">
    <property type="protein sequence ID" value="NYT49070.1"/>
    <property type="molecule type" value="Genomic_DNA"/>
</dbReference>
<keyword evidence="7 11" id="KW-0067">ATP-binding</keyword>
<evidence type="ECO:0000313" key="12">
    <source>
        <dbReference type="Proteomes" id="UP000559809"/>
    </source>
</evidence>
<dbReference type="GO" id="GO:0016887">
    <property type="term" value="F:ATP hydrolysis activity"/>
    <property type="evidence" value="ECO:0007669"/>
    <property type="project" value="InterPro"/>
</dbReference>
<dbReference type="PANTHER" id="PTHR43297:SF14">
    <property type="entry name" value="ATPASE AAA-TYPE CORE DOMAIN-CONTAINING PROTEIN"/>
    <property type="match status" value="1"/>
</dbReference>
<evidence type="ECO:0000259" key="10">
    <source>
        <dbReference type="PROSITE" id="PS50893"/>
    </source>
</evidence>